<evidence type="ECO:0000256" key="6">
    <source>
        <dbReference type="ARBA" id="ARBA00023098"/>
    </source>
</evidence>
<evidence type="ECO:0000256" key="4">
    <source>
        <dbReference type="ARBA" id="ARBA00022676"/>
    </source>
</evidence>
<dbReference type="GO" id="GO:0009245">
    <property type="term" value="P:lipid A biosynthetic process"/>
    <property type="evidence" value="ECO:0007669"/>
    <property type="project" value="UniProtKB-KW"/>
</dbReference>
<dbReference type="GO" id="GO:0005543">
    <property type="term" value="F:phospholipid binding"/>
    <property type="evidence" value="ECO:0007669"/>
    <property type="project" value="TreeGrafter"/>
</dbReference>
<keyword evidence="3" id="KW-0441">Lipid A biosynthesis</keyword>
<keyword evidence="9" id="KW-1185">Reference proteome</keyword>
<dbReference type="Pfam" id="PF02684">
    <property type="entry name" value="LpxB"/>
    <property type="match status" value="1"/>
</dbReference>
<keyword evidence="5" id="KW-0808">Transferase</keyword>
<evidence type="ECO:0000256" key="5">
    <source>
        <dbReference type="ARBA" id="ARBA00022679"/>
    </source>
</evidence>
<evidence type="ECO:0000256" key="3">
    <source>
        <dbReference type="ARBA" id="ARBA00022556"/>
    </source>
</evidence>
<dbReference type="GO" id="GO:0016020">
    <property type="term" value="C:membrane"/>
    <property type="evidence" value="ECO:0007669"/>
    <property type="project" value="GOC"/>
</dbReference>
<evidence type="ECO:0000256" key="7">
    <source>
        <dbReference type="ARBA" id="ARBA00048975"/>
    </source>
</evidence>
<evidence type="ECO:0000313" key="9">
    <source>
        <dbReference type="Proteomes" id="UP001188597"/>
    </source>
</evidence>
<keyword evidence="6" id="KW-0443">Lipid metabolism</keyword>
<dbReference type="PANTHER" id="PTHR30372:SF4">
    <property type="entry name" value="LIPID-A-DISACCHARIDE SYNTHASE, MITOCHONDRIAL-RELATED"/>
    <property type="match status" value="1"/>
</dbReference>
<organism evidence="8 9">
    <name type="scientific">Escallonia herrerae</name>
    <dbReference type="NCBI Taxonomy" id="1293975"/>
    <lineage>
        <taxon>Eukaryota</taxon>
        <taxon>Viridiplantae</taxon>
        <taxon>Streptophyta</taxon>
        <taxon>Embryophyta</taxon>
        <taxon>Tracheophyta</taxon>
        <taxon>Spermatophyta</taxon>
        <taxon>Magnoliopsida</taxon>
        <taxon>eudicotyledons</taxon>
        <taxon>Gunneridae</taxon>
        <taxon>Pentapetalae</taxon>
        <taxon>asterids</taxon>
        <taxon>campanulids</taxon>
        <taxon>Escalloniales</taxon>
        <taxon>Escalloniaceae</taxon>
        <taxon>Escallonia</taxon>
    </lineage>
</organism>
<dbReference type="EMBL" id="JAVXUP010000732">
    <property type="protein sequence ID" value="KAK3022006.1"/>
    <property type="molecule type" value="Genomic_DNA"/>
</dbReference>
<dbReference type="Proteomes" id="UP001188597">
    <property type="component" value="Unassembled WGS sequence"/>
</dbReference>
<dbReference type="AlphaFoldDB" id="A0AA89B4X2"/>
<dbReference type="GO" id="GO:0008915">
    <property type="term" value="F:lipid-A-disaccharide synthase activity"/>
    <property type="evidence" value="ECO:0007669"/>
    <property type="project" value="UniProtKB-EC"/>
</dbReference>
<protein>
    <recommendedName>
        <fullName evidence="1">lipid-A-disaccharide synthase</fullName>
        <ecNumber evidence="1">2.4.1.182</ecNumber>
    </recommendedName>
</protein>
<evidence type="ECO:0000313" key="8">
    <source>
        <dbReference type="EMBL" id="KAK3022006.1"/>
    </source>
</evidence>
<gene>
    <name evidence="8" type="ORF">RJ639_045167</name>
</gene>
<dbReference type="InterPro" id="IPR003835">
    <property type="entry name" value="Glyco_trans_19"/>
</dbReference>
<comment type="caution">
    <text evidence="8">The sequence shown here is derived from an EMBL/GenBank/DDBJ whole genome shotgun (WGS) entry which is preliminary data.</text>
</comment>
<sequence>MLLRSIWYSNSGVGHFCLRFVRRSFSFSSQSAVDTAAKDGRLRVFMVAGEVSGDTIGSRLMASLKKHSPFPIDFCGVGGIMMSKQGLESLFPIEDIAVMGIWELLPHLNKFRVRLKQTFEAAVLFRPHVVVTVDAKGFSFRLLKQLRSNFSIIFLECECQLHFSYAQKK</sequence>
<reference evidence="8" key="1">
    <citation type="submission" date="2022-12" db="EMBL/GenBank/DDBJ databases">
        <title>Draft genome assemblies for two species of Escallonia (Escalloniales).</title>
        <authorList>
            <person name="Chanderbali A."/>
            <person name="Dervinis C."/>
            <person name="Anghel I."/>
            <person name="Soltis D."/>
            <person name="Soltis P."/>
            <person name="Zapata F."/>
        </authorList>
    </citation>
    <scope>NUCLEOTIDE SEQUENCE</scope>
    <source>
        <strain evidence="8">UCBG64.0493</strain>
        <tissue evidence="8">Leaf</tissue>
    </source>
</reference>
<evidence type="ECO:0000256" key="1">
    <source>
        <dbReference type="ARBA" id="ARBA00012687"/>
    </source>
</evidence>
<evidence type="ECO:0000256" key="2">
    <source>
        <dbReference type="ARBA" id="ARBA00022516"/>
    </source>
</evidence>
<accession>A0AA89B4X2</accession>
<dbReference type="PANTHER" id="PTHR30372">
    <property type="entry name" value="LIPID-A-DISACCHARIDE SYNTHASE"/>
    <property type="match status" value="1"/>
</dbReference>
<keyword evidence="2" id="KW-0444">Lipid biosynthesis</keyword>
<comment type="catalytic activity">
    <reaction evidence="7">
        <text>a lipid X + a UDP-2-N,3-O-bis[(3R)-3-hydroxyacyl]-alpha-D-glucosamine = a lipid A disaccharide + UDP + H(+)</text>
        <dbReference type="Rhea" id="RHEA:67828"/>
        <dbReference type="ChEBI" id="CHEBI:15378"/>
        <dbReference type="ChEBI" id="CHEBI:58223"/>
        <dbReference type="ChEBI" id="CHEBI:137748"/>
        <dbReference type="ChEBI" id="CHEBI:176338"/>
        <dbReference type="ChEBI" id="CHEBI:176343"/>
        <dbReference type="EC" id="2.4.1.182"/>
    </reaction>
</comment>
<keyword evidence="4" id="KW-0328">Glycosyltransferase</keyword>
<name>A0AA89B4X2_9ASTE</name>
<dbReference type="EC" id="2.4.1.182" evidence="1"/>
<proteinExistence type="predicted"/>